<evidence type="ECO:0000313" key="1">
    <source>
        <dbReference type="EMBL" id="KAK7465081.1"/>
    </source>
</evidence>
<reference evidence="1 2" key="1">
    <citation type="journal article" date="2023" name="Sci. Data">
        <title>Genome assembly of the Korean intertidal mud-creeper Batillaria attramentaria.</title>
        <authorList>
            <person name="Patra A.K."/>
            <person name="Ho P.T."/>
            <person name="Jun S."/>
            <person name="Lee S.J."/>
            <person name="Kim Y."/>
            <person name="Won Y.J."/>
        </authorList>
    </citation>
    <scope>NUCLEOTIDE SEQUENCE [LARGE SCALE GENOMIC DNA]</scope>
    <source>
        <strain evidence="1">Wonlab-2016</strain>
    </source>
</reference>
<proteinExistence type="predicted"/>
<gene>
    <name evidence="1" type="ORF">BaRGS_00037739</name>
</gene>
<accession>A0ABD0J8L3</accession>
<comment type="caution">
    <text evidence="1">The sequence shown here is derived from an EMBL/GenBank/DDBJ whole genome shotgun (WGS) entry which is preliminary data.</text>
</comment>
<dbReference type="EMBL" id="JACVVK020000578">
    <property type="protein sequence ID" value="KAK7465081.1"/>
    <property type="molecule type" value="Genomic_DNA"/>
</dbReference>
<protein>
    <submittedName>
        <fullName evidence="1">Uncharacterized protein</fullName>
    </submittedName>
</protein>
<name>A0ABD0J8L3_9CAEN</name>
<sequence length="124" mass="13973">MDVRDQLLPARTTKDNYMEQKIISEKFLPVLIIQKMVVSSKPTRLSRVCIVLAVVTGGCVVPRVESYHWSVYRSGYKDIDIACSACQWVYIWDVQVSQRQTAHAATRGRNADKVVSVGLSPDCQ</sequence>
<evidence type="ECO:0000313" key="2">
    <source>
        <dbReference type="Proteomes" id="UP001519460"/>
    </source>
</evidence>
<dbReference type="Proteomes" id="UP001519460">
    <property type="component" value="Unassembled WGS sequence"/>
</dbReference>
<keyword evidence="2" id="KW-1185">Reference proteome</keyword>
<organism evidence="1 2">
    <name type="scientific">Batillaria attramentaria</name>
    <dbReference type="NCBI Taxonomy" id="370345"/>
    <lineage>
        <taxon>Eukaryota</taxon>
        <taxon>Metazoa</taxon>
        <taxon>Spiralia</taxon>
        <taxon>Lophotrochozoa</taxon>
        <taxon>Mollusca</taxon>
        <taxon>Gastropoda</taxon>
        <taxon>Caenogastropoda</taxon>
        <taxon>Sorbeoconcha</taxon>
        <taxon>Cerithioidea</taxon>
        <taxon>Batillariidae</taxon>
        <taxon>Batillaria</taxon>
    </lineage>
</organism>
<dbReference type="AlphaFoldDB" id="A0ABD0J8L3"/>